<dbReference type="GO" id="GO:0004222">
    <property type="term" value="F:metalloendopeptidase activity"/>
    <property type="evidence" value="ECO:0007669"/>
    <property type="project" value="UniProtKB-UniRule"/>
</dbReference>
<keyword evidence="1 8" id="KW-0645">Protease</keyword>
<evidence type="ECO:0000313" key="12">
    <source>
        <dbReference type="Proteomes" id="UP000050741"/>
    </source>
</evidence>
<dbReference type="PANTHER" id="PTHR10127">
    <property type="entry name" value="DISCOIDIN, CUB, EGF, LAMININ , AND ZINC METALLOPROTEASE DOMAIN CONTAINING"/>
    <property type="match status" value="1"/>
</dbReference>
<keyword evidence="3 8" id="KW-0378">Hydrolase</keyword>
<dbReference type="InterPro" id="IPR001506">
    <property type="entry name" value="Peptidase_M12A"/>
</dbReference>
<organism evidence="12 13">
    <name type="scientific">Globodera pallida</name>
    <name type="common">Potato cyst nematode worm</name>
    <name type="synonym">Heterodera pallida</name>
    <dbReference type="NCBI Taxonomy" id="36090"/>
    <lineage>
        <taxon>Eukaryota</taxon>
        <taxon>Metazoa</taxon>
        <taxon>Ecdysozoa</taxon>
        <taxon>Nematoda</taxon>
        <taxon>Chromadorea</taxon>
        <taxon>Rhabditida</taxon>
        <taxon>Tylenchina</taxon>
        <taxon>Tylenchomorpha</taxon>
        <taxon>Tylenchoidea</taxon>
        <taxon>Heteroderidae</taxon>
        <taxon>Heteroderinae</taxon>
        <taxon>Globodera</taxon>
    </lineage>
</organism>
<dbReference type="PROSITE" id="PS00022">
    <property type="entry name" value="EGF_1"/>
    <property type="match status" value="1"/>
</dbReference>
<dbReference type="Pfam" id="PF01400">
    <property type="entry name" value="Astacin"/>
    <property type="match status" value="1"/>
</dbReference>
<dbReference type="SMART" id="SM00235">
    <property type="entry name" value="ZnMc"/>
    <property type="match status" value="1"/>
</dbReference>
<proteinExistence type="predicted"/>
<evidence type="ECO:0000256" key="1">
    <source>
        <dbReference type="ARBA" id="ARBA00022670"/>
    </source>
</evidence>
<dbReference type="AlphaFoldDB" id="A0A183CEX3"/>
<evidence type="ECO:0000259" key="11">
    <source>
        <dbReference type="PROSITE" id="PS51864"/>
    </source>
</evidence>
<feature type="active site" evidence="8">
    <location>
        <position position="592"/>
    </location>
</feature>
<reference evidence="13" key="2">
    <citation type="submission" date="2016-06" db="UniProtKB">
        <authorList>
            <consortium name="WormBaseParasite"/>
        </authorList>
    </citation>
    <scope>IDENTIFICATION</scope>
</reference>
<dbReference type="InterPro" id="IPR000859">
    <property type="entry name" value="CUB_dom"/>
</dbReference>
<evidence type="ECO:0000256" key="7">
    <source>
        <dbReference type="PROSITE-ProRule" id="PRU00059"/>
    </source>
</evidence>
<feature type="binding site" evidence="8">
    <location>
        <position position="601"/>
    </location>
    <ligand>
        <name>Zn(2+)</name>
        <dbReference type="ChEBI" id="CHEBI:29105"/>
        <note>catalytic</note>
    </ligand>
</feature>
<evidence type="ECO:0000256" key="3">
    <source>
        <dbReference type="ARBA" id="ARBA00022801"/>
    </source>
</evidence>
<feature type="domain" description="Peptidase M12A" evidence="11">
    <location>
        <begin position="475"/>
        <end position="691"/>
    </location>
</feature>
<keyword evidence="12" id="KW-1185">Reference proteome</keyword>
<evidence type="ECO:0000256" key="4">
    <source>
        <dbReference type="ARBA" id="ARBA00022833"/>
    </source>
</evidence>
<comment type="caution">
    <text evidence="7">Lacks conserved residue(s) required for the propagation of feature annotation.</text>
</comment>
<dbReference type="InterPro" id="IPR006026">
    <property type="entry name" value="Peptidase_Metallo"/>
</dbReference>
<evidence type="ECO:0000256" key="9">
    <source>
        <dbReference type="RuleBase" id="RU361183"/>
    </source>
</evidence>
<protein>
    <recommendedName>
        <fullName evidence="9">Metalloendopeptidase</fullName>
        <ecNumber evidence="9">3.4.24.-</ecNumber>
    </recommendedName>
</protein>
<dbReference type="SUPFAM" id="SSF55486">
    <property type="entry name" value="Metalloproteases ('zincins'), catalytic domain"/>
    <property type="match status" value="1"/>
</dbReference>
<dbReference type="Proteomes" id="UP000050741">
    <property type="component" value="Unassembled WGS sequence"/>
</dbReference>
<comment type="cofactor">
    <cofactor evidence="8 9">
        <name>Zn(2+)</name>
        <dbReference type="ChEBI" id="CHEBI:29105"/>
    </cofactor>
    <text evidence="8 9">Binds 1 zinc ion per subunit.</text>
</comment>
<evidence type="ECO:0000256" key="5">
    <source>
        <dbReference type="ARBA" id="ARBA00023049"/>
    </source>
</evidence>
<feature type="binding site" evidence="8">
    <location>
        <position position="591"/>
    </location>
    <ligand>
        <name>Zn(2+)</name>
        <dbReference type="ChEBI" id="CHEBI:29105"/>
        <note>catalytic</note>
    </ligand>
</feature>
<dbReference type="PANTHER" id="PTHR10127:SF780">
    <property type="entry name" value="METALLOENDOPEPTIDASE"/>
    <property type="match status" value="1"/>
</dbReference>
<evidence type="ECO:0000256" key="8">
    <source>
        <dbReference type="PROSITE-ProRule" id="PRU01211"/>
    </source>
</evidence>
<dbReference type="InterPro" id="IPR024079">
    <property type="entry name" value="MetalloPept_cat_dom_sf"/>
</dbReference>
<feature type="binding site" evidence="8">
    <location>
        <position position="595"/>
    </location>
    <ligand>
        <name>Zn(2+)</name>
        <dbReference type="ChEBI" id="CHEBI:29105"/>
        <note>catalytic</note>
    </ligand>
</feature>
<name>A0A183CEX3_GLOPA</name>
<dbReference type="EC" id="3.4.24.-" evidence="9"/>
<reference evidence="12" key="1">
    <citation type="submission" date="2014-05" db="EMBL/GenBank/DDBJ databases">
        <title>The genome and life-stage specific transcriptomes of Globodera pallida elucidate key aspects of plant parasitism by a cyst nematode.</title>
        <authorList>
            <person name="Cotton J.A."/>
            <person name="Lilley C.J."/>
            <person name="Jones L.M."/>
            <person name="Kikuchi T."/>
            <person name="Reid A.J."/>
            <person name="Thorpe P."/>
            <person name="Tsai I.J."/>
            <person name="Beasley H."/>
            <person name="Blok V."/>
            <person name="Cock P.J.A."/>
            <person name="Van den Akker S.E."/>
            <person name="Holroyd N."/>
            <person name="Hunt M."/>
            <person name="Mantelin S."/>
            <person name="Naghra H."/>
            <person name="Pain A."/>
            <person name="Palomares-Rius J.E."/>
            <person name="Zarowiecki M."/>
            <person name="Berriman M."/>
            <person name="Jones J.T."/>
            <person name="Urwin P.E."/>
        </authorList>
    </citation>
    <scope>NUCLEOTIDE SEQUENCE [LARGE SCALE GENOMIC DNA]</scope>
    <source>
        <strain evidence="12">Lindley</strain>
    </source>
</reference>
<dbReference type="GO" id="GO:0006508">
    <property type="term" value="P:proteolysis"/>
    <property type="evidence" value="ECO:0007669"/>
    <property type="project" value="UniProtKB-KW"/>
</dbReference>
<keyword evidence="4 8" id="KW-0862">Zinc</keyword>
<feature type="domain" description="CUB" evidence="10">
    <location>
        <begin position="726"/>
        <end position="869"/>
    </location>
</feature>
<dbReference type="Gene3D" id="3.40.390.10">
    <property type="entry name" value="Collagenase (Catalytic Domain)"/>
    <property type="match status" value="1"/>
</dbReference>
<evidence type="ECO:0000256" key="2">
    <source>
        <dbReference type="ARBA" id="ARBA00022723"/>
    </source>
</evidence>
<keyword evidence="6" id="KW-1015">Disulfide bond</keyword>
<dbReference type="InterPro" id="IPR000742">
    <property type="entry name" value="EGF"/>
</dbReference>
<evidence type="ECO:0000259" key="10">
    <source>
        <dbReference type="PROSITE" id="PS01180"/>
    </source>
</evidence>
<dbReference type="PROSITE" id="PS51864">
    <property type="entry name" value="ASTACIN"/>
    <property type="match status" value="1"/>
</dbReference>
<sequence length="920" mass="103715">MSCKNHLICYKSKMAKDSGNWKFGGRFRVNNPNKGLADKCAGNDGTKGWHALQVTEEGNGTATLTNFIENLGYSSVSNGLKHLLDINITKALSAIGQSVGEEFLKALRLGAFMKDYDGMALQIAAMEILRTVGEKDEKLCKKTCAAKWEQPTETTEKTSTTAKNVNHHGVNCIQIEFPEDIPQFVLNVSASSPYGLACIGFQKQNEIGHFPNNYTEVVKQDYVDACAQVPTSRTCKKALELYACFKSNKNQTSTNKEIAEICQNHLQKAPFVAGFRVRICVHRDAEKQLLVVESILDFSFSDKIFNIIKKFSIKFGEFTTVFKRIPIFFIEFGNENQQTALREKSGGKRISDDLNKEKATIGETAPSTCDIMGDDCEPTRELLLKIEEILRCCSPSNPKTERCICAMPTPDPNEFTLPPGVELPTPSSGDKQRLNNRKGDPLMTGDIRYTKEQAQQHYNTYKKACASCGPSPKKQSHRQKRQAPLKLRKWTKFPIAISFDQSLGDNPVAWELAIERGANLIMKDTCINFTFDLNREHNEGIQIYDSREGCGSSEVGRSIRKQYICGNGTCWSPSYWHRLSLTCTDALTAAHELLHALGLYHEHQRNDARNFIKFNPKERDADWLLNYELKLKTDNFGFPFDFGSVMHYYEGWGAHDAYALITIPRIYQQTIGQSDKISFKDLAIINRIYCQDTCKNFKIICENGGYPHPRQCEQCLCPEGYGGTRCESLEKDRYCLDFSGFGGYPKELVADWQTRELKPELSCEGIALSCSCHWRIKPKEGKKVRIHLKMLNEALKCEHPCKQSYVEVKYRKDKRASGARLCCSDLIRLETNFAKNWIEADGPNVDIIISAHIKTKNKTNLFELTYETDGAKLVSSNDCPEGANYDEKRNPGHIAICDHDPLTGAAIPCCPEGQERGQDF</sequence>
<evidence type="ECO:0000313" key="13">
    <source>
        <dbReference type="WBParaSite" id="GPLIN_001142800"/>
    </source>
</evidence>
<dbReference type="PRINTS" id="PR00480">
    <property type="entry name" value="ASTACIN"/>
</dbReference>
<accession>A0A183CEX3</accession>
<dbReference type="PROSITE" id="PS01180">
    <property type="entry name" value="CUB"/>
    <property type="match status" value="1"/>
</dbReference>
<evidence type="ECO:0000256" key="6">
    <source>
        <dbReference type="ARBA" id="ARBA00023157"/>
    </source>
</evidence>
<keyword evidence="5 8" id="KW-0482">Metalloprotease</keyword>
<dbReference type="WBParaSite" id="GPLIN_001142800">
    <property type="protein sequence ID" value="GPLIN_001142800"/>
    <property type="gene ID" value="GPLIN_001142800"/>
</dbReference>
<dbReference type="GO" id="GO:0008270">
    <property type="term" value="F:zinc ion binding"/>
    <property type="evidence" value="ECO:0007669"/>
    <property type="project" value="UniProtKB-UniRule"/>
</dbReference>
<keyword evidence="2 8" id="KW-0479">Metal-binding</keyword>
<dbReference type="PROSITE" id="PS01186">
    <property type="entry name" value="EGF_2"/>
    <property type="match status" value="1"/>
</dbReference>